<dbReference type="Gene3D" id="1.25.40.10">
    <property type="entry name" value="Tetratricopeptide repeat domain"/>
    <property type="match status" value="1"/>
</dbReference>
<sequence length="313" mass="36198">MYYLCKSKLAANIFPEMLHVSFDCLFSSKTDINLQKQGTKLIHWITRMADISRLELIRRVLLFGLFKIIKDTKIEKFKNLMTEQEINQTLLFRPFYGSLDLSYHNPEEYASIDNEVLKVTIIIKFHEINQLDQFNQWTMRKTLFPYAPFLNKIKFSHFSYTVNLILEESTKCTHHLADTLQINQLASADKNYRQLADRMVKLGDNYLNGIGVGKDVHKAFIYYQKSAEIGSSGGMCNLGNCYKSGIGGIGVEKDEHKAFTYYQKSAEMGNDASISQIGRCYQHEFGIEKDEHKAFIYYHKSAETGDTYEMSKL</sequence>
<reference evidence="2 3" key="1">
    <citation type="submission" date="2018-06" db="EMBL/GenBank/DDBJ databases">
        <title>Comparative genomics reveals the genomic features of Rhizophagus irregularis, R. cerebriforme, R. diaphanum and Gigaspora rosea, and their symbiotic lifestyle signature.</title>
        <authorList>
            <person name="Morin E."/>
            <person name="San Clemente H."/>
            <person name="Chen E.C.H."/>
            <person name="De La Providencia I."/>
            <person name="Hainaut M."/>
            <person name="Kuo A."/>
            <person name="Kohler A."/>
            <person name="Murat C."/>
            <person name="Tang N."/>
            <person name="Roy S."/>
            <person name="Loubradou J."/>
            <person name="Henrissat B."/>
            <person name="Grigoriev I.V."/>
            <person name="Corradi N."/>
            <person name="Roux C."/>
            <person name="Martin F.M."/>
        </authorList>
    </citation>
    <scope>NUCLEOTIDE SEQUENCE [LARGE SCALE GENOMIC DNA]</scope>
    <source>
        <strain evidence="2 3">DAOM 194757</strain>
    </source>
</reference>
<dbReference type="GO" id="GO:0043248">
    <property type="term" value="P:proteasome assembly"/>
    <property type="evidence" value="ECO:0007669"/>
    <property type="project" value="InterPro"/>
</dbReference>
<dbReference type="Pfam" id="PF08238">
    <property type="entry name" value="Sel1"/>
    <property type="match status" value="3"/>
</dbReference>
<dbReference type="EMBL" id="QKWP01000908">
    <property type="protein sequence ID" value="RIB13607.1"/>
    <property type="molecule type" value="Genomic_DNA"/>
</dbReference>
<feature type="domain" description="Proteasome component Ecm29 N-terminal" evidence="1">
    <location>
        <begin position="1"/>
        <end position="77"/>
    </location>
</feature>
<dbReference type="InterPro" id="IPR006597">
    <property type="entry name" value="Sel1-like"/>
</dbReference>
<accession>A0A397UWS0</accession>
<dbReference type="InterPro" id="IPR052945">
    <property type="entry name" value="Mitotic_Regulator"/>
</dbReference>
<dbReference type="SMART" id="SM00671">
    <property type="entry name" value="SEL1"/>
    <property type="match status" value="3"/>
</dbReference>
<evidence type="ECO:0000313" key="3">
    <source>
        <dbReference type="Proteomes" id="UP000266673"/>
    </source>
</evidence>
<evidence type="ECO:0000259" key="1">
    <source>
        <dbReference type="Pfam" id="PF13001"/>
    </source>
</evidence>
<protein>
    <recommendedName>
        <fullName evidence="1">Proteasome component Ecm29 N-terminal domain-containing protein</fullName>
    </recommendedName>
</protein>
<dbReference type="PANTHER" id="PTHR43628:SF1">
    <property type="entry name" value="CHITIN SYNTHASE REGULATORY FACTOR 2-RELATED"/>
    <property type="match status" value="1"/>
</dbReference>
<proteinExistence type="predicted"/>
<dbReference type="AlphaFoldDB" id="A0A397UWS0"/>
<dbReference type="SUPFAM" id="SSF81901">
    <property type="entry name" value="HCP-like"/>
    <property type="match status" value="1"/>
</dbReference>
<keyword evidence="3" id="KW-1185">Reference proteome</keyword>
<name>A0A397UWS0_9GLOM</name>
<dbReference type="STRING" id="44941.A0A397UWS0"/>
<dbReference type="Proteomes" id="UP000266673">
    <property type="component" value="Unassembled WGS sequence"/>
</dbReference>
<comment type="caution">
    <text evidence="2">The sequence shown here is derived from an EMBL/GenBank/DDBJ whole genome shotgun (WGS) entry which is preliminary data.</text>
</comment>
<organism evidence="2 3">
    <name type="scientific">Gigaspora rosea</name>
    <dbReference type="NCBI Taxonomy" id="44941"/>
    <lineage>
        <taxon>Eukaryota</taxon>
        <taxon>Fungi</taxon>
        <taxon>Fungi incertae sedis</taxon>
        <taxon>Mucoromycota</taxon>
        <taxon>Glomeromycotina</taxon>
        <taxon>Glomeromycetes</taxon>
        <taxon>Diversisporales</taxon>
        <taxon>Gigasporaceae</taxon>
        <taxon>Gigaspora</taxon>
    </lineage>
</organism>
<dbReference type="OrthoDB" id="442451at2759"/>
<dbReference type="InterPro" id="IPR011990">
    <property type="entry name" value="TPR-like_helical_dom_sf"/>
</dbReference>
<dbReference type="InterPro" id="IPR024372">
    <property type="entry name" value="Ecm29_N"/>
</dbReference>
<dbReference type="Pfam" id="PF13001">
    <property type="entry name" value="ECM29_N"/>
    <property type="match status" value="1"/>
</dbReference>
<evidence type="ECO:0000313" key="2">
    <source>
        <dbReference type="EMBL" id="RIB13607.1"/>
    </source>
</evidence>
<feature type="non-terminal residue" evidence="2">
    <location>
        <position position="313"/>
    </location>
</feature>
<dbReference type="PANTHER" id="PTHR43628">
    <property type="entry name" value="ACTIVATOR OF C KINASE PROTEIN 1-RELATED"/>
    <property type="match status" value="1"/>
</dbReference>
<gene>
    <name evidence="2" type="ORF">C2G38_2097952</name>
</gene>
<dbReference type="GO" id="GO:0060090">
    <property type="term" value="F:molecular adaptor activity"/>
    <property type="evidence" value="ECO:0007669"/>
    <property type="project" value="InterPro"/>
</dbReference>